<keyword evidence="3" id="KW-1185">Reference proteome</keyword>
<name>A0A077Z851_TRITR</name>
<accession>A0A077Z851</accession>
<organism evidence="2 3">
    <name type="scientific">Trichuris trichiura</name>
    <name type="common">Whipworm</name>
    <name type="synonym">Trichocephalus trichiurus</name>
    <dbReference type="NCBI Taxonomy" id="36087"/>
    <lineage>
        <taxon>Eukaryota</taxon>
        <taxon>Metazoa</taxon>
        <taxon>Ecdysozoa</taxon>
        <taxon>Nematoda</taxon>
        <taxon>Enoplea</taxon>
        <taxon>Dorylaimia</taxon>
        <taxon>Trichinellida</taxon>
        <taxon>Trichuridae</taxon>
        <taxon>Trichuris</taxon>
    </lineage>
</organism>
<reference evidence="2" key="2">
    <citation type="submission" date="2014-03" db="EMBL/GenBank/DDBJ databases">
        <title>The whipworm genome and dual-species transcriptomics of an intimate host-pathogen interaction.</title>
        <authorList>
            <person name="Foth B.J."/>
            <person name="Tsai I.J."/>
            <person name="Reid A.J."/>
            <person name="Bancroft A.J."/>
            <person name="Nichol S."/>
            <person name="Tracey A."/>
            <person name="Holroyd N."/>
            <person name="Cotton J.A."/>
            <person name="Stanley E.J."/>
            <person name="Zarowiecki M."/>
            <person name="Liu J.Z."/>
            <person name="Huckvale T."/>
            <person name="Cooper P.J."/>
            <person name="Grencis R.K."/>
            <person name="Berriman M."/>
        </authorList>
    </citation>
    <scope>NUCLEOTIDE SEQUENCE [LARGE SCALE GENOMIC DNA]</scope>
</reference>
<reference evidence="2" key="1">
    <citation type="submission" date="2014-01" db="EMBL/GenBank/DDBJ databases">
        <authorList>
            <person name="Aslett M."/>
        </authorList>
    </citation>
    <scope>NUCLEOTIDE SEQUENCE</scope>
</reference>
<dbReference type="Proteomes" id="UP000030665">
    <property type="component" value="Unassembled WGS sequence"/>
</dbReference>
<dbReference type="AlphaFoldDB" id="A0A077Z851"/>
<evidence type="ECO:0000313" key="2">
    <source>
        <dbReference type="EMBL" id="CDW55944.1"/>
    </source>
</evidence>
<feature type="compositionally biased region" description="Basic and acidic residues" evidence="1">
    <location>
        <begin position="87"/>
        <end position="96"/>
    </location>
</feature>
<proteinExistence type="predicted"/>
<dbReference type="EMBL" id="HG805994">
    <property type="protein sequence ID" value="CDW55944.1"/>
    <property type="molecule type" value="Genomic_DNA"/>
</dbReference>
<gene>
    <name evidence="2" type="ORF">TTRE_0000421801</name>
</gene>
<protein>
    <submittedName>
        <fullName evidence="2">Uncharacterized protein</fullName>
    </submittedName>
</protein>
<feature type="region of interest" description="Disordered" evidence="1">
    <location>
        <begin position="1"/>
        <end position="35"/>
    </location>
</feature>
<evidence type="ECO:0000313" key="3">
    <source>
        <dbReference type="Proteomes" id="UP000030665"/>
    </source>
</evidence>
<feature type="region of interest" description="Disordered" evidence="1">
    <location>
        <begin position="69"/>
        <end position="96"/>
    </location>
</feature>
<sequence length="131" mass="14681">MYMSKSEMTKPRRDEEDDVELQPDSPTREAEIEEADFEDFVVIDDEVATSTEPDPQVIFQSMLSEARMSVKASSTGGDAEESDDETEMVKKAEGRGRQAHVSAAEVFCYWKMPRDTERGIANAVTAFTDCL</sequence>
<evidence type="ECO:0000256" key="1">
    <source>
        <dbReference type="SAM" id="MobiDB-lite"/>
    </source>
</evidence>